<comment type="caution">
    <text evidence="4">The sequence shown here is derived from an EMBL/GenBank/DDBJ whole genome shotgun (WGS) entry which is preliminary data.</text>
</comment>
<dbReference type="PANTHER" id="PTHR10963">
    <property type="entry name" value="GLYCOSYL HYDROLASE-RELATED"/>
    <property type="match status" value="1"/>
</dbReference>
<dbReference type="EMBL" id="AGNL01044991">
    <property type="protein sequence ID" value="EJK49250.1"/>
    <property type="molecule type" value="Genomic_DNA"/>
</dbReference>
<dbReference type="InterPro" id="IPR013320">
    <property type="entry name" value="ConA-like_dom_sf"/>
</dbReference>
<feature type="domain" description="GH16" evidence="3">
    <location>
        <begin position="110"/>
        <end position="338"/>
    </location>
</feature>
<proteinExistence type="inferred from homology"/>
<dbReference type="GO" id="GO:0005975">
    <property type="term" value="P:carbohydrate metabolic process"/>
    <property type="evidence" value="ECO:0007669"/>
    <property type="project" value="InterPro"/>
</dbReference>
<name>K0R8C5_THAOC</name>
<dbReference type="eggNOG" id="ENOG502S1W9">
    <property type="taxonomic scope" value="Eukaryota"/>
</dbReference>
<gene>
    <name evidence="4" type="ORF">THAOC_31899</name>
</gene>
<evidence type="ECO:0000256" key="2">
    <source>
        <dbReference type="SAM" id="MobiDB-lite"/>
    </source>
</evidence>
<dbReference type="InterPro" id="IPR000757">
    <property type="entry name" value="Beta-glucanase-like"/>
</dbReference>
<evidence type="ECO:0000313" key="4">
    <source>
        <dbReference type="EMBL" id="EJK49250.1"/>
    </source>
</evidence>
<keyword evidence="5" id="KW-1185">Reference proteome</keyword>
<dbReference type="Pfam" id="PF19408">
    <property type="entry name" value="PKD_6"/>
    <property type="match status" value="1"/>
</dbReference>
<dbReference type="CDD" id="cd08023">
    <property type="entry name" value="GH16_laminarinase_like"/>
    <property type="match status" value="1"/>
</dbReference>
<evidence type="ECO:0000256" key="1">
    <source>
        <dbReference type="ARBA" id="ARBA00006865"/>
    </source>
</evidence>
<dbReference type="InterPro" id="IPR045829">
    <property type="entry name" value="PKD_6"/>
</dbReference>
<dbReference type="Pfam" id="PF26113">
    <property type="entry name" value="GH16_XgeA"/>
    <property type="match status" value="1"/>
</dbReference>
<dbReference type="Gene3D" id="2.60.120.200">
    <property type="match status" value="2"/>
</dbReference>
<accession>K0R8C5</accession>
<dbReference type="PANTHER" id="PTHR10963:SF55">
    <property type="entry name" value="GLYCOSIDE HYDROLASE FAMILY 16 PROTEIN"/>
    <property type="match status" value="1"/>
</dbReference>
<feature type="region of interest" description="Disordered" evidence="2">
    <location>
        <begin position="37"/>
        <end position="69"/>
    </location>
</feature>
<evidence type="ECO:0000313" key="5">
    <source>
        <dbReference type="Proteomes" id="UP000266841"/>
    </source>
</evidence>
<reference evidence="4 5" key="1">
    <citation type="journal article" date="2012" name="Genome Biol.">
        <title>Genome and low-iron response of an oceanic diatom adapted to chronic iron limitation.</title>
        <authorList>
            <person name="Lommer M."/>
            <person name="Specht M."/>
            <person name="Roy A.S."/>
            <person name="Kraemer L."/>
            <person name="Andreson R."/>
            <person name="Gutowska M.A."/>
            <person name="Wolf J."/>
            <person name="Bergner S.V."/>
            <person name="Schilhabel M.B."/>
            <person name="Klostermeier U.C."/>
            <person name="Beiko R.G."/>
            <person name="Rosenstiel P."/>
            <person name="Hippler M."/>
            <person name="Laroche J."/>
        </authorList>
    </citation>
    <scope>NUCLEOTIDE SEQUENCE [LARGE SCALE GENOMIC DNA]</scope>
    <source>
        <strain evidence="4 5">CCMP1005</strain>
    </source>
</reference>
<sequence>MVVGRSDHHVSLVALGRVEERMSPRNDFDSYQHLIDSGVNIDDPDEGADDVEKPRRRRRGSCENAADGSSTSLSHWLLLSLVGLSCVVFGWTLRSVVSNERAAGRSPFPRDRGGATSSSARDIVWSDEFDGGSVDPSRWTLADGDGCSAGLCGWGNNELEFYSPASARVSGGRLKITAERYRTAPVGDPSYTSAKMATKSKAEFGLAGDEGKTRRFEASMKLPDGGNGVWPAFWMLPADDKYGGWPRSGEIDIMESLNETFHRYALERQRGEIRWFLDDIEYAHITSLSPYLWPFDEQFYFILNLAVGGNWPGNPTETTKFPQVLEVDYVRVYESVFPAIVGKTIVGCDESTVIYEVVNTRATKFDWTLPEYAAVTGGLGTSRIEVNFNASMVGEAIKDNEIIYVRSAGDELLQGEGERRLADGIGLRVKITDYEGNCSPEPDVKLYGFDCGRPSTCTQHVLHKTTEVYTCGERIQYLMEKGESEADACRQVAMVQFHGSTDLVFGMTSTGKDNIGVIARNEQLKSEMHPLPSSKYGMLLAFLEFGLSCK</sequence>
<comment type="similarity">
    <text evidence="1">Belongs to the glycosyl hydrolase 16 family.</text>
</comment>
<dbReference type="OrthoDB" id="45991at2759"/>
<protein>
    <recommendedName>
        <fullName evidence="3">GH16 domain-containing protein</fullName>
    </recommendedName>
</protein>
<dbReference type="InterPro" id="IPR050546">
    <property type="entry name" value="Glycosyl_Hydrlase_16"/>
</dbReference>
<dbReference type="PROSITE" id="PS51762">
    <property type="entry name" value="GH16_2"/>
    <property type="match status" value="1"/>
</dbReference>
<organism evidence="4 5">
    <name type="scientific">Thalassiosira oceanica</name>
    <name type="common">Marine diatom</name>
    <dbReference type="NCBI Taxonomy" id="159749"/>
    <lineage>
        <taxon>Eukaryota</taxon>
        <taxon>Sar</taxon>
        <taxon>Stramenopiles</taxon>
        <taxon>Ochrophyta</taxon>
        <taxon>Bacillariophyta</taxon>
        <taxon>Coscinodiscophyceae</taxon>
        <taxon>Thalassiosirophycidae</taxon>
        <taxon>Thalassiosirales</taxon>
        <taxon>Thalassiosiraceae</taxon>
        <taxon>Thalassiosira</taxon>
    </lineage>
</organism>
<dbReference type="Proteomes" id="UP000266841">
    <property type="component" value="Unassembled WGS sequence"/>
</dbReference>
<dbReference type="AlphaFoldDB" id="K0R8C5"/>
<evidence type="ECO:0000259" key="3">
    <source>
        <dbReference type="PROSITE" id="PS51762"/>
    </source>
</evidence>
<dbReference type="GO" id="GO:0004553">
    <property type="term" value="F:hydrolase activity, hydrolyzing O-glycosyl compounds"/>
    <property type="evidence" value="ECO:0007669"/>
    <property type="project" value="InterPro"/>
</dbReference>
<dbReference type="SUPFAM" id="SSF49899">
    <property type="entry name" value="Concanavalin A-like lectins/glucanases"/>
    <property type="match status" value="1"/>
</dbReference>